<name>A0A2W4WJA1_9CYAN</name>
<dbReference type="InterPro" id="IPR019614">
    <property type="entry name" value="SAM-dep_methyl-trfase"/>
</dbReference>
<evidence type="ECO:0000259" key="9">
    <source>
        <dbReference type="SMART" id="SM00359"/>
    </source>
</evidence>
<evidence type="ECO:0000256" key="6">
    <source>
        <dbReference type="ARBA" id="ARBA00022691"/>
    </source>
</evidence>
<evidence type="ECO:0000256" key="8">
    <source>
        <dbReference type="ARBA" id="ARBA00038091"/>
    </source>
</evidence>
<dbReference type="GO" id="GO:0008168">
    <property type="term" value="F:methyltransferase activity"/>
    <property type="evidence" value="ECO:0007669"/>
    <property type="project" value="UniProtKB-KW"/>
</dbReference>
<protein>
    <submittedName>
        <fullName evidence="10">RlmI/RlmK family 23S rRNA methyltransferase</fullName>
    </submittedName>
</protein>
<reference evidence="10 11" key="1">
    <citation type="submission" date="2018-04" db="EMBL/GenBank/DDBJ databases">
        <authorList>
            <person name="Go L.Y."/>
            <person name="Mitchell J.A."/>
        </authorList>
    </citation>
    <scope>NUCLEOTIDE SEQUENCE [LARGE SCALE GENOMIC DNA]</scope>
    <source>
        <strain evidence="10">ULC066bin1</strain>
    </source>
</reference>
<keyword evidence="6" id="KW-0949">S-adenosyl-L-methionine</keyword>
<sequence length="399" mass="44449">MSSLPRAIIHRKKVDAVQRFHPWVFSGAIARIQGEVNDGDLVEAYSEDGKFLAMGLWGLGSIAIKVLSFQPVETMQQLLRDRLKQAFVLRKQLGLIDNVETNCYRLINSEGDGLAGLIIDMYDDTAVLQCHSLGTYRYRQEIAEILKEIYGDRLQAVYDKSSATLSRKSQTQSQDGLLIGERSDDSAEILEYGHRFIVDWERGQKTGFFLDQRENRRLFGHYSTGKKVLNTFCYSGGFSVYAVAGGAKEVHSIDSSVKAMEWTDRNIAANFDVERQATHTSFTGDVFDFLKHCDSDYEAIVLDPPAFAKSLSARHSAMQAYKRLNLQALSKLKSGGMLFTFSCSQVVNVENFTGAVTAAAIESGRTIKVLHHLTHPADHPTSIFHSEGAYLKGLVLSVT</sequence>
<evidence type="ECO:0000256" key="4">
    <source>
        <dbReference type="ARBA" id="ARBA00022603"/>
    </source>
</evidence>
<proteinExistence type="inferred from homology"/>
<dbReference type="SMART" id="SM00359">
    <property type="entry name" value="PUA"/>
    <property type="match status" value="1"/>
</dbReference>
<comment type="subcellular location">
    <subcellularLocation>
        <location evidence="1">Cytoplasm</location>
    </subcellularLocation>
</comment>
<evidence type="ECO:0000256" key="3">
    <source>
        <dbReference type="ARBA" id="ARBA00022552"/>
    </source>
</evidence>
<dbReference type="SUPFAM" id="SSF88697">
    <property type="entry name" value="PUA domain-like"/>
    <property type="match status" value="1"/>
</dbReference>
<dbReference type="CDD" id="cd11572">
    <property type="entry name" value="RlmI_M_like"/>
    <property type="match status" value="1"/>
</dbReference>
<dbReference type="GO" id="GO:0005737">
    <property type="term" value="C:cytoplasm"/>
    <property type="evidence" value="ECO:0007669"/>
    <property type="project" value="UniProtKB-SubCell"/>
</dbReference>
<dbReference type="PANTHER" id="PTHR42873">
    <property type="entry name" value="RIBOSOMAL RNA LARGE SUBUNIT METHYLTRANSFERASE"/>
    <property type="match status" value="1"/>
</dbReference>
<dbReference type="InterPro" id="IPR002478">
    <property type="entry name" value="PUA"/>
</dbReference>
<feature type="domain" description="PUA" evidence="9">
    <location>
        <begin position="5"/>
        <end position="88"/>
    </location>
</feature>
<dbReference type="Gene3D" id="2.30.130.10">
    <property type="entry name" value="PUA domain"/>
    <property type="match status" value="1"/>
</dbReference>
<gene>
    <name evidence="10" type="ORF">DCF19_01015</name>
</gene>
<accession>A0A2W4WJA1</accession>
<dbReference type="InterPro" id="IPR036974">
    <property type="entry name" value="PUA_sf"/>
</dbReference>
<dbReference type="GO" id="GO:0003723">
    <property type="term" value="F:RNA binding"/>
    <property type="evidence" value="ECO:0007669"/>
    <property type="project" value="UniProtKB-KW"/>
</dbReference>
<dbReference type="Gene3D" id="3.40.50.150">
    <property type="entry name" value="Vaccinia Virus protein VP39"/>
    <property type="match status" value="1"/>
</dbReference>
<dbReference type="CDD" id="cd21153">
    <property type="entry name" value="PUA_RlmI"/>
    <property type="match status" value="1"/>
</dbReference>
<keyword evidence="2" id="KW-0963">Cytoplasm</keyword>
<keyword evidence="7" id="KW-0694">RNA-binding</keyword>
<dbReference type="InterPro" id="IPR029063">
    <property type="entry name" value="SAM-dependent_MTases_sf"/>
</dbReference>
<evidence type="ECO:0000256" key="7">
    <source>
        <dbReference type="ARBA" id="ARBA00022884"/>
    </source>
</evidence>
<evidence type="ECO:0000256" key="2">
    <source>
        <dbReference type="ARBA" id="ARBA00022490"/>
    </source>
</evidence>
<dbReference type="Pfam" id="PF10672">
    <property type="entry name" value="Methyltrans_SAM"/>
    <property type="match status" value="1"/>
</dbReference>
<evidence type="ECO:0000256" key="1">
    <source>
        <dbReference type="ARBA" id="ARBA00004496"/>
    </source>
</evidence>
<dbReference type="Proteomes" id="UP000249467">
    <property type="component" value="Unassembled WGS sequence"/>
</dbReference>
<comment type="similarity">
    <text evidence="8">Belongs to the methyltransferase superfamily. RlmI family.</text>
</comment>
<dbReference type="EMBL" id="QBML01000001">
    <property type="protein sequence ID" value="PZO45183.1"/>
    <property type="molecule type" value="Genomic_DNA"/>
</dbReference>
<dbReference type="PANTHER" id="PTHR42873:SF1">
    <property type="entry name" value="S-ADENOSYLMETHIONINE-DEPENDENT METHYLTRANSFERASE DOMAIN-CONTAINING PROTEIN"/>
    <property type="match status" value="1"/>
</dbReference>
<dbReference type="Pfam" id="PF17785">
    <property type="entry name" value="PUA_3"/>
    <property type="match status" value="1"/>
</dbReference>
<dbReference type="PROSITE" id="PS50890">
    <property type="entry name" value="PUA"/>
    <property type="match status" value="1"/>
</dbReference>
<organism evidence="10 11">
    <name type="scientific">Pseudanabaena frigida</name>
    <dbReference type="NCBI Taxonomy" id="945775"/>
    <lineage>
        <taxon>Bacteria</taxon>
        <taxon>Bacillati</taxon>
        <taxon>Cyanobacteriota</taxon>
        <taxon>Cyanophyceae</taxon>
        <taxon>Pseudanabaenales</taxon>
        <taxon>Pseudanabaenaceae</taxon>
        <taxon>Pseudanabaena</taxon>
    </lineage>
</organism>
<keyword evidence="4 10" id="KW-0489">Methyltransferase</keyword>
<evidence type="ECO:0000256" key="5">
    <source>
        <dbReference type="ARBA" id="ARBA00022679"/>
    </source>
</evidence>
<dbReference type="GO" id="GO:0032259">
    <property type="term" value="P:methylation"/>
    <property type="evidence" value="ECO:0007669"/>
    <property type="project" value="UniProtKB-KW"/>
</dbReference>
<dbReference type="AlphaFoldDB" id="A0A2W4WJA1"/>
<keyword evidence="3" id="KW-0698">rRNA processing</keyword>
<evidence type="ECO:0000313" key="10">
    <source>
        <dbReference type="EMBL" id="PZO45183.1"/>
    </source>
</evidence>
<dbReference type="Gene3D" id="3.30.750.80">
    <property type="entry name" value="RNA methyltransferase domain (HRMD) like"/>
    <property type="match status" value="1"/>
</dbReference>
<dbReference type="InterPro" id="IPR015947">
    <property type="entry name" value="PUA-like_sf"/>
</dbReference>
<dbReference type="CDD" id="cd02440">
    <property type="entry name" value="AdoMet_MTases"/>
    <property type="match status" value="1"/>
</dbReference>
<comment type="caution">
    <text evidence="10">The sequence shown here is derived from an EMBL/GenBank/DDBJ whole genome shotgun (WGS) entry which is preliminary data.</text>
</comment>
<keyword evidence="5 10" id="KW-0808">Transferase</keyword>
<dbReference type="GO" id="GO:0006364">
    <property type="term" value="P:rRNA processing"/>
    <property type="evidence" value="ECO:0007669"/>
    <property type="project" value="UniProtKB-KW"/>
</dbReference>
<dbReference type="InterPro" id="IPR041532">
    <property type="entry name" value="RlmI-like_PUA"/>
</dbReference>
<dbReference type="SUPFAM" id="SSF53335">
    <property type="entry name" value="S-adenosyl-L-methionine-dependent methyltransferases"/>
    <property type="match status" value="1"/>
</dbReference>
<evidence type="ECO:0000313" key="11">
    <source>
        <dbReference type="Proteomes" id="UP000249467"/>
    </source>
</evidence>
<reference evidence="10 11" key="2">
    <citation type="submission" date="2018-06" db="EMBL/GenBank/DDBJ databases">
        <title>Metagenomic assembly of (sub)arctic Cyanobacteria and their associated microbiome from non-axenic cultures.</title>
        <authorList>
            <person name="Baurain D."/>
        </authorList>
    </citation>
    <scope>NUCLEOTIDE SEQUENCE [LARGE SCALE GENOMIC DNA]</scope>
    <source>
        <strain evidence="10">ULC066bin1</strain>
    </source>
</reference>